<dbReference type="AlphaFoldDB" id="A0A6P5GPL2"/>
<evidence type="ECO:0000256" key="1">
    <source>
        <dbReference type="SAM" id="MobiDB-lite"/>
    </source>
</evidence>
<gene>
    <name evidence="4" type="primary">LOC109725672</name>
</gene>
<name>A0A6P5GPL2_ANACO</name>
<feature type="compositionally biased region" description="Low complexity" evidence="1">
    <location>
        <begin position="1"/>
        <end position="12"/>
    </location>
</feature>
<dbReference type="RefSeq" id="XP_020110576.1">
    <property type="nucleotide sequence ID" value="XM_020254987.1"/>
</dbReference>
<organism evidence="3 4">
    <name type="scientific">Ananas comosus</name>
    <name type="common">Pineapple</name>
    <name type="synonym">Ananas ananas</name>
    <dbReference type="NCBI Taxonomy" id="4615"/>
    <lineage>
        <taxon>Eukaryota</taxon>
        <taxon>Viridiplantae</taxon>
        <taxon>Streptophyta</taxon>
        <taxon>Embryophyta</taxon>
        <taxon>Tracheophyta</taxon>
        <taxon>Spermatophyta</taxon>
        <taxon>Magnoliopsida</taxon>
        <taxon>Liliopsida</taxon>
        <taxon>Poales</taxon>
        <taxon>Bromeliaceae</taxon>
        <taxon>Bromelioideae</taxon>
        <taxon>Ananas</taxon>
    </lineage>
</organism>
<feature type="transmembrane region" description="Helical" evidence="2">
    <location>
        <begin position="145"/>
        <end position="164"/>
    </location>
</feature>
<evidence type="ECO:0000256" key="2">
    <source>
        <dbReference type="SAM" id="Phobius"/>
    </source>
</evidence>
<protein>
    <submittedName>
        <fullName evidence="4">Uncharacterized protein LOC109725672</fullName>
    </submittedName>
</protein>
<proteinExistence type="predicted"/>
<keyword evidence="2" id="KW-1133">Transmembrane helix</keyword>
<keyword evidence="2" id="KW-0472">Membrane</keyword>
<feature type="compositionally biased region" description="Pro residues" evidence="1">
    <location>
        <begin position="13"/>
        <end position="23"/>
    </location>
</feature>
<feature type="compositionally biased region" description="Pro residues" evidence="1">
    <location>
        <begin position="61"/>
        <end position="70"/>
    </location>
</feature>
<reference evidence="3" key="1">
    <citation type="journal article" date="2015" name="Nat. Genet.">
        <title>The pineapple genome and the evolution of CAM photosynthesis.</title>
        <authorList>
            <person name="Ming R."/>
            <person name="VanBuren R."/>
            <person name="Wai C.M."/>
            <person name="Tang H."/>
            <person name="Schatz M.C."/>
            <person name="Bowers J.E."/>
            <person name="Lyons E."/>
            <person name="Wang M.L."/>
            <person name="Chen J."/>
            <person name="Biggers E."/>
            <person name="Zhang J."/>
            <person name="Huang L."/>
            <person name="Zhang L."/>
            <person name="Miao W."/>
            <person name="Zhang J."/>
            <person name="Ye Z."/>
            <person name="Miao C."/>
            <person name="Lin Z."/>
            <person name="Wang H."/>
            <person name="Zhou H."/>
            <person name="Yim W.C."/>
            <person name="Priest H.D."/>
            <person name="Zheng C."/>
            <person name="Woodhouse M."/>
            <person name="Edger P.P."/>
            <person name="Guyot R."/>
            <person name="Guo H.B."/>
            <person name="Guo H."/>
            <person name="Zheng G."/>
            <person name="Singh R."/>
            <person name="Sharma A."/>
            <person name="Min X."/>
            <person name="Zheng Y."/>
            <person name="Lee H."/>
            <person name="Gurtowski J."/>
            <person name="Sedlazeck F.J."/>
            <person name="Harkess A."/>
            <person name="McKain M.R."/>
            <person name="Liao Z."/>
            <person name="Fang J."/>
            <person name="Liu J."/>
            <person name="Zhang X."/>
            <person name="Zhang Q."/>
            <person name="Hu W."/>
            <person name="Qin Y."/>
            <person name="Wang K."/>
            <person name="Chen L.Y."/>
            <person name="Shirley N."/>
            <person name="Lin Y.R."/>
            <person name="Liu L.Y."/>
            <person name="Hernandez A.G."/>
            <person name="Wright C.L."/>
            <person name="Bulone V."/>
            <person name="Tuskan G.A."/>
            <person name="Heath K."/>
            <person name="Zee F."/>
            <person name="Moore P.H."/>
            <person name="Sunkar R."/>
            <person name="Leebens-Mack J.H."/>
            <person name="Mockler T."/>
            <person name="Bennetzen J.L."/>
            <person name="Freeling M."/>
            <person name="Sankoff D."/>
            <person name="Paterson A.H."/>
            <person name="Zhu X."/>
            <person name="Yang X."/>
            <person name="Smith J.A."/>
            <person name="Cushman J.C."/>
            <person name="Paull R.E."/>
            <person name="Yu Q."/>
        </authorList>
    </citation>
    <scope>NUCLEOTIDE SEQUENCE [LARGE SCALE GENOMIC DNA]</scope>
    <source>
        <strain evidence="3">cv. F153</strain>
    </source>
</reference>
<sequence>MNFQPHHTTTIFSPPPPPPPPPLLLHHHTFGHFPTPTSPSPPLPLHSQNHPCSLLTTTTTTPPPPPPPPYSSISSFLPPPPPYQQRISCPSWTRRSGASRTRRAAEKAGFSAAGLQQEGVKEHEEIEEEEELSSRKVRGPSKQTANILEATLVSSLLLFVVYFLPLTYPCYNV</sequence>
<keyword evidence="2" id="KW-0812">Transmembrane</keyword>
<feature type="region of interest" description="Disordered" evidence="1">
    <location>
        <begin position="1"/>
        <end position="141"/>
    </location>
</feature>
<dbReference type="Proteomes" id="UP000515123">
    <property type="component" value="Linkage group 1"/>
</dbReference>
<accession>A0A6P5GPL2</accession>
<reference evidence="4" key="2">
    <citation type="submission" date="2025-08" db="UniProtKB">
        <authorList>
            <consortium name="RefSeq"/>
        </authorList>
    </citation>
    <scope>IDENTIFICATION</scope>
    <source>
        <tissue evidence="4">Leaf</tissue>
    </source>
</reference>
<dbReference type="GeneID" id="109725672"/>
<evidence type="ECO:0000313" key="3">
    <source>
        <dbReference type="Proteomes" id="UP000515123"/>
    </source>
</evidence>
<feature type="compositionally biased region" description="Low complexity" evidence="1">
    <location>
        <begin position="51"/>
        <end position="60"/>
    </location>
</feature>
<evidence type="ECO:0000313" key="4">
    <source>
        <dbReference type="RefSeq" id="XP_020110576.1"/>
    </source>
</evidence>
<keyword evidence="3" id="KW-1185">Reference proteome</keyword>